<feature type="region of interest" description="Disordered" evidence="1">
    <location>
        <begin position="1"/>
        <end position="20"/>
    </location>
</feature>
<sequence>MPRINKEGSKHESNFRTRDGNTWEPFKDAGHIKLVTAAFLEIDRQVLASKTTLKACNAAFSRLPNRRDFAALWKDPGIWVSYNSNTEEGLYGITYKNDISIADYVFTLKEPVRWIAATLIHELAHVNGAPGTLDSKAAEETLPPCGFDDKYNPATVGARMRRVPIFLG</sequence>
<evidence type="ECO:0000313" key="2">
    <source>
        <dbReference type="EMBL" id="QEH35873.1"/>
    </source>
</evidence>
<dbReference type="RefSeq" id="WP_210420119.1">
    <property type="nucleotide sequence ID" value="NZ_CP042997.1"/>
</dbReference>
<dbReference type="KEGG" id="agv:OJF2_44300"/>
<dbReference type="EMBL" id="CP042997">
    <property type="protein sequence ID" value="QEH35873.1"/>
    <property type="molecule type" value="Genomic_DNA"/>
</dbReference>
<reference evidence="2 3" key="1">
    <citation type="submission" date="2019-08" db="EMBL/GenBank/DDBJ databases">
        <title>Deep-cultivation of Planctomycetes and their phenomic and genomic characterization uncovers novel biology.</title>
        <authorList>
            <person name="Wiegand S."/>
            <person name="Jogler M."/>
            <person name="Boedeker C."/>
            <person name="Pinto D."/>
            <person name="Vollmers J."/>
            <person name="Rivas-Marin E."/>
            <person name="Kohn T."/>
            <person name="Peeters S.H."/>
            <person name="Heuer A."/>
            <person name="Rast P."/>
            <person name="Oberbeckmann S."/>
            <person name="Bunk B."/>
            <person name="Jeske O."/>
            <person name="Meyerdierks A."/>
            <person name="Storesund J.E."/>
            <person name="Kallscheuer N."/>
            <person name="Luecker S."/>
            <person name="Lage O.M."/>
            <person name="Pohl T."/>
            <person name="Merkel B.J."/>
            <person name="Hornburger P."/>
            <person name="Mueller R.-W."/>
            <person name="Bruemmer F."/>
            <person name="Labrenz M."/>
            <person name="Spormann A.M."/>
            <person name="Op den Camp H."/>
            <person name="Overmann J."/>
            <person name="Amann R."/>
            <person name="Jetten M.S.M."/>
            <person name="Mascher T."/>
            <person name="Medema M.H."/>
            <person name="Devos D.P."/>
            <person name="Kaster A.-K."/>
            <person name="Ovreas L."/>
            <person name="Rohde M."/>
            <person name="Galperin M.Y."/>
            <person name="Jogler C."/>
        </authorList>
    </citation>
    <scope>NUCLEOTIDE SEQUENCE [LARGE SCALE GENOMIC DNA]</scope>
    <source>
        <strain evidence="2 3">OJF2</strain>
    </source>
</reference>
<evidence type="ECO:0008006" key="4">
    <source>
        <dbReference type="Google" id="ProtNLM"/>
    </source>
</evidence>
<organism evidence="2 3">
    <name type="scientific">Aquisphaera giovannonii</name>
    <dbReference type="NCBI Taxonomy" id="406548"/>
    <lineage>
        <taxon>Bacteria</taxon>
        <taxon>Pseudomonadati</taxon>
        <taxon>Planctomycetota</taxon>
        <taxon>Planctomycetia</taxon>
        <taxon>Isosphaerales</taxon>
        <taxon>Isosphaeraceae</taxon>
        <taxon>Aquisphaera</taxon>
    </lineage>
</organism>
<gene>
    <name evidence="2" type="ORF">OJF2_44300</name>
</gene>
<accession>A0A5B9W5J6</accession>
<name>A0A5B9W5J6_9BACT</name>
<dbReference type="AlphaFoldDB" id="A0A5B9W5J6"/>
<protein>
    <recommendedName>
        <fullName evidence="4">WLM domain protein</fullName>
    </recommendedName>
</protein>
<evidence type="ECO:0000313" key="3">
    <source>
        <dbReference type="Proteomes" id="UP000324233"/>
    </source>
</evidence>
<proteinExistence type="predicted"/>
<keyword evidence="3" id="KW-1185">Reference proteome</keyword>
<dbReference type="Proteomes" id="UP000324233">
    <property type="component" value="Chromosome"/>
</dbReference>
<evidence type="ECO:0000256" key="1">
    <source>
        <dbReference type="SAM" id="MobiDB-lite"/>
    </source>
</evidence>